<dbReference type="PANTHER" id="PTHR31088">
    <property type="entry name" value="MEMBRANE-ASSOCIATED PROTEIN VIPP1, CHLOROPLASTIC"/>
    <property type="match status" value="1"/>
</dbReference>
<feature type="coiled-coil region" evidence="2">
    <location>
        <begin position="21"/>
        <end position="48"/>
    </location>
</feature>
<dbReference type="Proteomes" id="UP000243073">
    <property type="component" value="Unassembled WGS sequence"/>
</dbReference>
<organism evidence="4 5">
    <name type="scientific">Oceanisphaera psychrotolerans</name>
    <dbReference type="NCBI Taxonomy" id="1414654"/>
    <lineage>
        <taxon>Bacteria</taxon>
        <taxon>Pseudomonadati</taxon>
        <taxon>Pseudomonadota</taxon>
        <taxon>Gammaproteobacteria</taxon>
        <taxon>Aeromonadales</taxon>
        <taxon>Aeromonadaceae</taxon>
        <taxon>Oceanisphaera</taxon>
    </lineage>
</organism>
<gene>
    <name evidence="4" type="ORF">BFR47_05440</name>
</gene>
<name>A0A1J4QD39_9GAMM</name>
<dbReference type="AlphaFoldDB" id="A0A1J4QD39"/>
<comment type="caution">
    <text evidence="4">The sequence shown here is derived from an EMBL/GenBank/DDBJ whole genome shotgun (WGS) entry which is preliminary data.</text>
</comment>
<dbReference type="InterPro" id="IPR007157">
    <property type="entry name" value="PspA_VIPP1"/>
</dbReference>
<dbReference type="STRING" id="1414654.BFR47_05440"/>
<protein>
    <submittedName>
        <fullName evidence="4">Phage shock protein A</fullName>
    </submittedName>
</protein>
<feature type="coiled-coil region" evidence="2">
    <location>
        <begin position="117"/>
        <end position="144"/>
    </location>
</feature>
<dbReference type="OrthoDB" id="8844617at2"/>
<sequence>MSVWKKLVTAIKGGANEAAEAVADSQALRILEQEIREAKQELRRSDEALTGIMAKRKLAKQKVDAIGASIAEYEAHARAAMTKDNKELALECAQRVAELKNEQDGEQSYVDQYATSEQSLKHNITTAKSRLRQLEQQLDMVKATESVQKAQAAVSSRHSGANTKMTTAVESLDRIKQKQTQRQAELDVAAERAASESGDALEQKLKSAGITGSQSAGAEDELARILGK</sequence>
<evidence type="ECO:0000313" key="4">
    <source>
        <dbReference type="EMBL" id="OIN04747.1"/>
    </source>
</evidence>
<feature type="region of interest" description="Disordered" evidence="3">
    <location>
        <begin position="171"/>
        <end position="228"/>
    </location>
</feature>
<evidence type="ECO:0000256" key="1">
    <source>
        <dbReference type="ARBA" id="ARBA00043985"/>
    </source>
</evidence>
<evidence type="ECO:0000256" key="3">
    <source>
        <dbReference type="SAM" id="MobiDB-lite"/>
    </source>
</evidence>
<dbReference type="RefSeq" id="WP_071473842.1">
    <property type="nucleotide sequence ID" value="NZ_MDKE01000066.1"/>
</dbReference>
<accession>A0A1J4QD39</accession>
<reference evidence="4 5" key="1">
    <citation type="submission" date="2016-07" db="EMBL/GenBank/DDBJ databases">
        <title>Draft Genome Sequence of Oceanisphaera psychrotolerans, isolated from coastal sediment samples.</title>
        <authorList>
            <person name="Zhuo S."/>
            <person name="Ruan Z."/>
        </authorList>
    </citation>
    <scope>NUCLEOTIDE SEQUENCE [LARGE SCALE GENOMIC DNA]</scope>
    <source>
        <strain evidence="4 5">LAM-WHM-ZC</strain>
    </source>
</reference>
<dbReference type="PANTHER" id="PTHR31088:SF9">
    <property type="entry name" value="PHAGE SHOCK PROTEIN A"/>
    <property type="match status" value="1"/>
</dbReference>
<evidence type="ECO:0000313" key="5">
    <source>
        <dbReference type="Proteomes" id="UP000243073"/>
    </source>
</evidence>
<comment type="similarity">
    <text evidence="1">Belongs to the PspA/Vipp/IM30 family.</text>
</comment>
<evidence type="ECO:0000256" key="2">
    <source>
        <dbReference type="SAM" id="Coils"/>
    </source>
</evidence>
<keyword evidence="2" id="KW-0175">Coiled coil</keyword>
<dbReference type="EMBL" id="MDKE01000066">
    <property type="protein sequence ID" value="OIN04747.1"/>
    <property type="molecule type" value="Genomic_DNA"/>
</dbReference>
<dbReference type="Pfam" id="PF04012">
    <property type="entry name" value="PspA_IM30"/>
    <property type="match status" value="1"/>
</dbReference>
<keyword evidence="5" id="KW-1185">Reference proteome</keyword>
<proteinExistence type="inferred from homology"/>